<proteinExistence type="predicted"/>
<evidence type="ECO:0008006" key="3">
    <source>
        <dbReference type="Google" id="ProtNLM"/>
    </source>
</evidence>
<organism evidence="1 2">
    <name type="scientific">Microbacterium sufflavum</name>
    <dbReference type="NCBI Taxonomy" id="2851649"/>
    <lineage>
        <taxon>Bacteria</taxon>
        <taxon>Bacillati</taxon>
        <taxon>Actinomycetota</taxon>
        <taxon>Actinomycetes</taxon>
        <taxon>Micrococcales</taxon>
        <taxon>Microbacteriaceae</taxon>
        <taxon>Microbacterium</taxon>
    </lineage>
</organism>
<dbReference type="Proteomes" id="UP000831467">
    <property type="component" value="Chromosome"/>
</dbReference>
<keyword evidence="2" id="KW-1185">Reference proteome</keyword>
<protein>
    <recommendedName>
        <fullName evidence="3">Methyltransferase</fullName>
    </recommendedName>
</protein>
<dbReference type="RefSeq" id="WP_136036060.1">
    <property type="nucleotide sequence ID" value="NZ_CP078076.1"/>
</dbReference>
<reference evidence="1 2" key="1">
    <citation type="submission" date="2021-06" db="EMBL/GenBank/DDBJ databases">
        <title>Genome-based taxonomic framework of Microbacterium strains isolated from marine environment, the description of four new species and reclassification of four preexisting species.</title>
        <authorList>
            <person name="Lee S.D."/>
            <person name="Kim S.-M."/>
            <person name="Byeon Y.-S."/>
            <person name="Yang H.L."/>
            <person name="Kim I.S."/>
        </authorList>
    </citation>
    <scope>NUCLEOTIDE SEQUENCE [LARGE SCALE GENOMIC DNA]</scope>
    <source>
        <strain evidence="1 2">SSW1-51</strain>
    </source>
</reference>
<dbReference type="EMBL" id="CP078076">
    <property type="protein sequence ID" value="UPL10942.1"/>
    <property type="molecule type" value="Genomic_DNA"/>
</dbReference>
<accession>A0ABY4IEH4</accession>
<name>A0ABY4IEH4_9MICO</name>
<evidence type="ECO:0000313" key="2">
    <source>
        <dbReference type="Proteomes" id="UP000831467"/>
    </source>
</evidence>
<sequence length="89" mass="9267">MSHPQTLDVPEEGAAHTPSKALWASVADGFYVGSHAGTFLGYVDRQPGGLWRAFDSASQIIGDFTDHHTAIAAVTEAMTDDTAAGGHLG</sequence>
<gene>
    <name evidence="1" type="ORF">KV394_07390</name>
</gene>
<evidence type="ECO:0000313" key="1">
    <source>
        <dbReference type="EMBL" id="UPL10942.1"/>
    </source>
</evidence>